<evidence type="ECO:0000313" key="12">
    <source>
        <dbReference type="EMBL" id="VEU58458.1"/>
    </source>
</evidence>
<dbReference type="InterPro" id="IPR035908">
    <property type="entry name" value="F0_ATP_A_sf"/>
</dbReference>
<comment type="similarity">
    <text evidence="2">Belongs to the ATPase A chain family.</text>
</comment>
<gene>
    <name evidence="12" type="ORF">NCTC10183_00209</name>
</gene>
<dbReference type="PANTHER" id="PTHR42823:SF3">
    <property type="entry name" value="ATP SYNTHASE SUBUNIT A, CHLOROPLASTIC"/>
    <property type="match status" value="1"/>
</dbReference>
<evidence type="ECO:0000256" key="10">
    <source>
        <dbReference type="ARBA" id="ARBA00023310"/>
    </source>
</evidence>
<dbReference type="OrthoDB" id="9789241at2"/>
<evidence type="ECO:0000256" key="2">
    <source>
        <dbReference type="ARBA" id="ARBA00006810"/>
    </source>
</evidence>
<evidence type="ECO:0000256" key="3">
    <source>
        <dbReference type="ARBA" id="ARBA00022448"/>
    </source>
</evidence>
<keyword evidence="4" id="KW-0138">CF(0)</keyword>
<dbReference type="PANTHER" id="PTHR42823">
    <property type="entry name" value="ATP SYNTHASE SUBUNIT A, CHLOROPLASTIC"/>
    <property type="match status" value="1"/>
</dbReference>
<evidence type="ECO:0000256" key="1">
    <source>
        <dbReference type="ARBA" id="ARBA00004141"/>
    </source>
</evidence>
<dbReference type="GO" id="GO:0046933">
    <property type="term" value="F:proton-transporting ATP synthase activity, rotational mechanism"/>
    <property type="evidence" value="ECO:0007669"/>
    <property type="project" value="TreeGrafter"/>
</dbReference>
<evidence type="ECO:0000256" key="7">
    <source>
        <dbReference type="ARBA" id="ARBA00022989"/>
    </source>
</evidence>
<name>A0A449A2K9_9BACT</name>
<dbReference type="GO" id="GO:0045259">
    <property type="term" value="C:proton-transporting ATP synthase complex"/>
    <property type="evidence" value="ECO:0007669"/>
    <property type="project" value="UniProtKB-KW"/>
</dbReference>
<keyword evidence="9 11" id="KW-0472">Membrane</keyword>
<protein>
    <submittedName>
        <fullName evidence="12">F0F1 ATP synthase subunit A</fullName>
    </submittedName>
</protein>
<sequence length="255" mass="29059">MNEMMDKIWQWNQPQLFSLFVTVIIIIIISLVAYYKVSKVKPNEAPKGIAFVAEAYVSGIDNNLNDVFEGKLSKSKPYLFVLATFLVVGNMLVVFGLEPIASSYSIPLILAISSWLGIFVIGGIYQKIRYLKKYLNPLEIPGAFSPLISLSLRLYGNIVGGGVIMFLIYTIFGYIWTLASPNHQWYFFSVIFTPIFHIYFDLFDTLLQCYIFTLLTSIYWLSEVSEGENEKGTETKGVKNFLSKLKLKRKTNAIY</sequence>
<proteinExistence type="inferred from homology"/>
<reference evidence="12 13" key="1">
    <citation type="submission" date="2019-01" db="EMBL/GenBank/DDBJ databases">
        <authorList>
            <consortium name="Pathogen Informatics"/>
        </authorList>
    </citation>
    <scope>NUCLEOTIDE SEQUENCE [LARGE SCALE GENOMIC DNA]</scope>
    <source>
        <strain evidence="12 13">NCTC10183</strain>
    </source>
</reference>
<evidence type="ECO:0000256" key="8">
    <source>
        <dbReference type="ARBA" id="ARBA00023065"/>
    </source>
</evidence>
<dbReference type="GO" id="GO:0042777">
    <property type="term" value="P:proton motive force-driven plasma membrane ATP synthesis"/>
    <property type="evidence" value="ECO:0007669"/>
    <property type="project" value="TreeGrafter"/>
</dbReference>
<feature type="transmembrane region" description="Helical" evidence="11">
    <location>
        <begin position="154"/>
        <end position="176"/>
    </location>
</feature>
<evidence type="ECO:0000256" key="5">
    <source>
        <dbReference type="ARBA" id="ARBA00022692"/>
    </source>
</evidence>
<dbReference type="Gene3D" id="1.20.120.220">
    <property type="entry name" value="ATP synthase, F0 complex, subunit A"/>
    <property type="match status" value="1"/>
</dbReference>
<keyword evidence="7 11" id="KW-1133">Transmembrane helix</keyword>
<comment type="subcellular location">
    <subcellularLocation>
        <location evidence="1">Membrane</location>
        <topology evidence="1">Multi-pass membrane protein</topology>
    </subcellularLocation>
</comment>
<keyword evidence="3" id="KW-0813">Transport</keyword>
<dbReference type="NCBIfam" id="NF004487">
    <property type="entry name" value="PRK05815.3-5"/>
    <property type="match status" value="1"/>
</dbReference>
<feature type="transmembrane region" description="Helical" evidence="11">
    <location>
        <begin position="103"/>
        <end position="125"/>
    </location>
</feature>
<dbReference type="AlphaFoldDB" id="A0A449A2K9"/>
<feature type="transmembrane region" description="Helical" evidence="11">
    <location>
        <begin position="16"/>
        <end position="35"/>
    </location>
</feature>
<feature type="transmembrane region" description="Helical" evidence="11">
    <location>
        <begin position="78"/>
        <end position="97"/>
    </location>
</feature>
<evidence type="ECO:0000256" key="6">
    <source>
        <dbReference type="ARBA" id="ARBA00022781"/>
    </source>
</evidence>
<keyword evidence="6" id="KW-0375">Hydrogen ion transport</keyword>
<dbReference type="InterPro" id="IPR045082">
    <property type="entry name" value="ATP_syn_F0_a_bact/chloroplast"/>
</dbReference>
<dbReference type="PROSITE" id="PS00449">
    <property type="entry name" value="ATPASE_A"/>
    <property type="match status" value="1"/>
</dbReference>
<dbReference type="InterPro" id="IPR023011">
    <property type="entry name" value="ATP_synth_F0_asu_AS"/>
</dbReference>
<keyword evidence="5 11" id="KW-0812">Transmembrane</keyword>
<evidence type="ECO:0000313" key="13">
    <source>
        <dbReference type="Proteomes" id="UP000290568"/>
    </source>
</evidence>
<keyword evidence="10" id="KW-0066">ATP synthesis</keyword>
<dbReference type="SUPFAM" id="SSF81336">
    <property type="entry name" value="F1F0 ATP synthase subunit A"/>
    <property type="match status" value="1"/>
</dbReference>
<dbReference type="CDD" id="cd00310">
    <property type="entry name" value="ATP-synt_Fo_a_6"/>
    <property type="match status" value="1"/>
</dbReference>
<dbReference type="InterPro" id="IPR000568">
    <property type="entry name" value="ATP_synth_F0_asu"/>
</dbReference>
<dbReference type="EMBL" id="LR214950">
    <property type="protein sequence ID" value="VEU58458.1"/>
    <property type="molecule type" value="Genomic_DNA"/>
</dbReference>
<evidence type="ECO:0000256" key="9">
    <source>
        <dbReference type="ARBA" id="ARBA00023136"/>
    </source>
</evidence>
<keyword evidence="13" id="KW-1185">Reference proteome</keyword>
<dbReference type="GO" id="GO:0005886">
    <property type="term" value="C:plasma membrane"/>
    <property type="evidence" value="ECO:0007669"/>
    <property type="project" value="TreeGrafter"/>
</dbReference>
<dbReference type="RefSeq" id="WP_129620125.1">
    <property type="nucleotide sequence ID" value="NZ_LR214950.1"/>
</dbReference>
<evidence type="ECO:0000256" key="11">
    <source>
        <dbReference type="SAM" id="Phobius"/>
    </source>
</evidence>
<dbReference type="Pfam" id="PF00119">
    <property type="entry name" value="ATP-synt_A"/>
    <property type="match status" value="1"/>
</dbReference>
<organism evidence="12 13">
    <name type="scientific">Mycoplasmopsis gallinacea</name>
    <dbReference type="NCBI Taxonomy" id="29556"/>
    <lineage>
        <taxon>Bacteria</taxon>
        <taxon>Bacillati</taxon>
        <taxon>Mycoplasmatota</taxon>
        <taxon>Mycoplasmoidales</taxon>
        <taxon>Metamycoplasmataceae</taxon>
        <taxon>Mycoplasmopsis</taxon>
    </lineage>
</organism>
<accession>A0A449A2K9</accession>
<dbReference type="Proteomes" id="UP000290568">
    <property type="component" value="Chromosome"/>
</dbReference>
<evidence type="ECO:0000256" key="4">
    <source>
        <dbReference type="ARBA" id="ARBA00022547"/>
    </source>
</evidence>
<keyword evidence="8" id="KW-0406">Ion transport</keyword>